<dbReference type="PANTHER" id="PTHR46429:SF1">
    <property type="entry name" value="23S RRNA (GUANOSINE-2'-O-)-METHYLTRANSFERASE RLMB"/>
    <property type="match status" value="1"/>
</dbReference>
<dbReference type="GO" id="GO:0032259">
    <property type="term" value="P:methylation"/>
    <property type="evidence" value="ECO:0007669"/>
    <property type="project" value="UniProtKB-KW"/>
</dbReference>
<dbReference type="Proteomes" id="UP000176997">
    <property type="component" value="Unassembled WGS sequence"/>
</dbReference>
<evidence type="ECO:0000313" key="4">
    <source>
        <dbReference type="EMBL" id="OHA79783.1"/>
    </source>
</evidence>
<feature type="domain" description="tRNA/rRNA methyltransferase SpoU type" evidence="3">
    <location>
        <begin position="17"/>
        <end position="163"/>
    </location>
</feature>
<name>A0A1G2S3W9_9BACT</name>
<proteinExistence type="predicted"/>
<comment type="caution">
    <text evidence="4">The sequence shown here is derived from an EMBL/GenBank/DDBJ whole genome shotgun (WGS) entry which is preliminary data.</text>
</comment>
<reference evidence="4 5" key="1">
    <citation type="journal article" date="2016" name="Nat. Commun.">
        <title>Thousands of microbial genomes shed light on interconnected biogeochemical processes in an aquifer system.</title>
        <authorList>
            <person name="Anantharaman K."/>
            <person name="Brown C.T."/>
            <person name="Hug L.A."/>
            <person name="Sharon I."/>
            <person name="Castelle C.J."/>
            <person name="Probst A.J."/>
            <person name="Thomas B.C."/>
            <person name="Singh A."/>
            <person name="Wilkins M.J."/>
            <person name="Karaoz U."/>
            <person name="Brodie E.L."/>
            <person name="Williams K.H."/>
            <person name="Hubbard S.S."/>
            <person name="Banfield J.F."/>
        </authorList>
    </citation>
    <scope>NUCLEOTIDE SEQUENCE [LARGE SCALE GENOMIC DNA]</scope>
</reference>
<gene>
    <name evidence="4" type="ORF">A2675_04170</name>
</gene>
<dbReference type="InterPro" id="IPR029028">
    <property type="entry name" value="Alpha/beta_knot_MTases"/>
</dbReference>
<dbReference type="Gene3D" id="3.40.1280.10">
    <property type="match status" value="1"/>
</dbReference>
<keyword evidence="1" id="KW-0489">Methyltransferase</keyword>
<dbReference type="GO" id="GO:0008173">
    <property type="term" value="F:RNA methyltransferase activity"/>
    <property type="evidence" value="ECO:0007669"/>
    <property type="project" value="InterPro"/>
</dbReference>
<dbReference type="InterPro" id="IPR001537">
    <property type="entry name" value="SpoU_MeTrfase"/>
</dbReference>
<evidence type="ECO:0000313" key="5">
    <source>
        <dbReference type="Proteomes" id="UP000176997"/>
    </source>
</evidence>
<dbReference type="AlphaFoldDB" id="A0A1G2S3W9"/>
<dbReference type="SUPFAM" id="SSF75217">
    <property type="entry name" value="alpha/beta knot"/>
    <property type="match status" value="1"/>
</dbReference>
<dbReference type="InterPro" id="IPR029026">
    <property type="entry name" value="tRNA_m1G_MTases_N"/>
</dbReference>
<protein>
    <recommendedName>
        <fullName evidence="3">tRNA/rRNA methyltransferase SpoU type domain-containing protein</fullName>
    </recommendedName>
</protein>
<evidence type="ECO:0000259" key="3">
    <source>
        <dbReference type="Pfam" id="PF00588"/>
    </source>
</evidence>
<dbReference type="GO" id="GO:0003723">
    <property type="term" value="F:RNA binding"/>
    <property type="evidence" value="ECO:0007669"/>
    <property type="project" value="InterPro"/>
</dbReference>
<evidence type="ECO:0000256" key="2">
    <source>
        <dbReference type="ARBA" id="ARBA00022679"/>
    </source>
</evidence>
<dbReference type="GO" id="GO:0006396">
    <property type="term" value="P:RNA processing"/>
    <property type="evidence" value="ECO:0007669"/>
    <property type="project" value="InterPro"/>
</dbReference>
<dbReference type="EMBL" id="MHUS01000043">
    <property type="protein sequence ID" value="OHA79783.1"/>
    <property type="molecule type" value="Genomic_DNA"/>
</dbReference>
<dbReference type="Pfam" id="PF00588">
    <property type="entry name" value="SpoU_methylase"/>
    <property type="match status" value="1"/>
</dbReference>
<organism evidence="4 5">
    <name type="scientific">Candidatus Yonathbacteria bacterium RIFCSPHIGHO2_01_FULL_51_10</name>
    <dbReference type="NCBI Taxonomy" id="1802723"/>
    <lineage>
        <taxon>Bacteria</taxon>
        <taxon>Candidatus Yonathiibacteriota</taxon>
    </lineage>
</organism>
<dbReference type="STRING" id="1802723.A2675_04170"/>
<dbReference type="GO" id="GO:0005829">
    <property type="term" value="C:cytosol"/>
    <property type="evidence" value="ECO:0007669"/>
    <property type="project" value="TreeGrafter"/>
</dbReference>
<evidence type="ECO:0000256" key="1">
    <source>
        <dbReference type="ARBA" id="ARBA00022603"/>
    </source>
</evidence>
<dbReference type="PANTHER" id="PTHR46429">
    <property type="entry name" value="23S RRNA (GUANOSINE-2'-O-)-METHYLTRANSFERASE RLMB"/>
    <property type="match status" value="1"/>
</dbReference>
<dbReference type="InterPro" id="IPR004441">
    <property type="entry name" value="rRNA_MeTrfase_TrmH"/>
</dbReference>
<sequence length="168" mass="18343">MRYHAAMSKKTRRLEAVLVLVDIRSVHNVGAIFRTADAAGVEKIFCAGYTPTPTDRFGRVRADIKKTALGAEESVPWEAAPRIGTLIKRLKKEGYTILVLEQDPRAVDYKKIKLKGKVALLVGNETEGIPGKVLDICDTIIEIPMAGKKESLNVSVATGVALFRILGI</sequence>
<accession>A0A1G2S3W9</accession>
<keyword evidence="2" id="KW-0808">Transferase</keyword>